<feature type="transmembrane region" description="Helical" evidence="1">
    <location>
        <begin position="211"/>
        <end position="230"/>
    </location>
</feature>
<dbReference type="PANTHER" id="PTHR36840">
    <property type="entry name" value="BLL5714 PROTEIN"/>
    <property type="match status" value="1"/>
</dbReference>
<keyword evidence="1" id="KW-0472">Membrane</keyword>
<dbReference type="InterPro" id="IPR010640">
    <property type="entry name" value="Low_temperature_requirement_A"/>
</dbReference>
<dbReference type="Pfam" id="PF06772">
    <property type="entry name" value="LtrA"/>
    <property type="match status" value="1"/>
</dbReference>
<name>A0ABS2H055_9LACO</name>
<comment type="caution">
    <text evidence="2">The sequence shown here is derived from an EMBL/GenBank/DDBJ whole genome shotgun (WGS) entry which is preliminary data.</text>
</comment>
<sequence>MLELFYDLIFVYAISRMTMMIHHLHSGNLSPVIYGEFIIVVIMVLQLWLYQTVYINRFGTSRTIDTIGLLVSMFVAIYLANNINTEWRTTFHSYNLAMLLTIINMLFQYCYGSGTQLRRDRDVQGFVIVLGIELIFFITGLLLGYHYGIYLCVIGGLIGFLAPLAMYKMYQPSQVNFPHLVERLSLIIIITFGETLVNITQYFNGAIYSPLPIIIFAGVAALFGVYTLLVERFLNHHQHTRGFVAMYTHIIMIISLLSITAGIIYLKNDQASRTFISLFIAGSLVIFYLCLWIYSCYNQHHLQFSNYDFAAMIIILCLGVIGIFLQKNSNLGLMTAFASANIIEFGLMEWRLHHPLKQH</sequence>
<dbReference type="PANTHER" id="PTHR36840:SF1">
    <property type="entry name" value="BLL5714 PROTEIN"/>
    <property type="match status" value="1"/>
</dbReference>
<keyword evidence="1" id="KW-1133">Transmembrane helix</keyword>
<reference evidence="2 3" key="1">
    <citation type="journal article" date="2021" name="Sci. Rep.">
        <title>The distribution of antibiotic resistance genes in chicken gut microbiota commensals.</title>
        <authorList>
            <person name="Juricova H."/>
            <person name="Matiasovicova J."/>
            <person name="Kubasova T."/>
            <person name="Cejkova D."/>
            <person name="Rychlik I."/>
        </authorList>
    </citation>
    <scope>NUCLEOTIDE SEQUENCE [LARGE SCALE GENOMIC DNA]</scope>
    <source>
        <strain evidence="2 3">An574</strain>
    </source>
</reference>
<gene>
    <name evidence="2" type="ORF">H5975_06995</name>
</gene>
<feature type="transmembrane region" description="Helical" evidence="1">
    <location>
        <begin position="92"/>
        <end position="111"/>
    </location>
</feature>
<evidence type="ECO:0000256" key="1">
    <source>
        <dbReference type="SAM" id="Phobius"/>
    </source>
</evidence>
<proteinExistence type="predicted"/>
<dbReference type="Proteomes" id="UP000785625">
    <property type="component" value="Unassembled WGS sequence"/>
</dbReference>
<keyword evidence="1" id="KW-0812">Transmembrane</keyword>
<protein>
    <submittedName>
        <fullName evidence="2">Low temperature requirement protein A</fullName>
    </submittedName>
</protein>
<feature type="transmembrane region" description="Helical" evidence="1">
    <location>
        <begin position="242"/>
        <end position="266"/>
    </location>
</feature>
<organism evidence="2 3">
    <name type="scientific">Limosilactobacillus coleohominis</name>
    <dbReference type="NCBI Taxonomy" id="181675"/>
    <lineage>
        <taxon>Bacteria</taxon>
        <taxon>Bacillati</taxon>
        <taxon>Bacillota</taxon>
        <taxon>Bacilli</taxon>
        <taxon>Lactobacillales</taxon>
        <taxon>Lactobacillaceae</taxon>
        <taxon>Limosilactobacillus</taxon>
    </lineage>
</organism>
<feature type="transmembrane region" description="Helical" evidence="1">
    <location>
        <begin position="31"/>
        <end position="50"/>
    </location>
</feature>
<dbReference type="EMBL" id="JACJKU010000081">
    <property type="protein sequence ID" value="MBM6941208.1"/>
    <property type="molecule type" value="Genomic_DNA"/>
</dbReference>
<feature type="transmembrane region" description="Helical" evidence="1">
    <location>
        <begin position="180"/>
        <end position="199"/>
    </location>
</feature>
<evidence type="ECO:0000313" key="2">
    <source>
        <dbReference type="EMBL" id="MBM6941208.1"/>
    </source>
</evidence>
<feature type="transmembrane region" description="Helical" evidence="1">
    <location>
        <begin position="148"/>
        <end position="168"/>
    </location>
</feature>
<feature type="transmembrane region" description="Helical" evidence="1">
    <location>
        <begin position="306"/>
        <end position="325"/>
    </location>
</feature>
<evidence type="ECO:0000313" key="3">
    <source>
        <dbReference type="Proteomes" id="UP000785625"/>
    </source>
</evidence>
<accession>A0ABS2H055</accession>
<feature type="transmembrane region" description="Helical" evidence="1">
    <location>
        <begin position="62"/>
        <end position="80"/>
    </location>
</feature>
<keyword evidence="3" id="KW-1185">Reference proteome</keyword>
<feature type="transmembrane region" description="Helical" evidence="1">
    <location>
        <begin position="123"/>
        <end position="142"/>
    </location>
</feature>
<feature type="transmembrane region" description="Helical" evidence="1">
    <location>
        <begin position="272"/>
        <end position="294"/>
    </location>
</feature>